<dbReference type="AlphaFoldDB" id="A0A5A7PTM1"/>
<evidence type="ECO:0000313" key="1">
    <source>
        <dbReference type="EMBL" id="GER36165.1"/>
    </source>
</evidence>
<comment type="caution">
    <text evidence="1">The sequence shown here is derived from an EMBL/GenBank/DDBJ whole genome shotgun (WGS) entry which is preliminary data.</text>
</comment>
<reference evidence="2" key="1">
    <citation type="journal article" date="2019" name="Curr. Biol.">
        <title>Genome Sequence of Striga asiatica Provides Insight into the Evolution of Plant Parasitism.</title>
        <authorList>
            <person name="Yoshida S."/>
            <person name="Kim S."/>
            <person name="Wafula E.K."/>
            <person name="Tanskanen J."/>
            <person name="Kim Y.M."/>
            <person name="Honaas L."/>
            <person name="Yang Z."/>
            <person name="Spallek T."/>
            <person name="Conn C.E."/>
            <person name="Ichihashi Y."/>
            <person name="Cheong K."/>
            <person name="Cui S."/>
            <person name="Der J.P."/>
            <person name="Gundlach H."/>
            <person name="Jiao Y."/>
            <person name="Hori C."/>
            <person name="Ishida J.K."/>
            <person name="Kasahara H."/>
            <person name="Kiba T."/>
            <person name="Kim M.S."/>
            <person name="Koo N."/>
            <person name="Laohavisit A."/>
            <person name="Lee Y.H."/>
            <person name="Lumba S."/>
            <person name="McCourt P."/>
            <person name="Mortimer J.C."/>
            <person name="Mutuku J.M."/>
            <person name="Nomura T."/>
            <person name="Sasaki-Sekimoto Y."/>
            <person name="Seto Y."/>
            <person name="Wang Y."/>
            <person name="Wakatake T."/>
            <person name="Sakakibara H."/>
            <person name="Demura T."/>
            <person name="Yamaguchi S."/>
            <person name="Yoneyama K."/>
            <person name="Manabe R.I."/>
            <person name="Nelson D.C."/>
            <person name="Schulman A.H."/>
            <person name="Timko M.P."/>
            <person name="dePamphilis C.W."/>
            <person name="Choi D."/>
            <person name="Shirasu K."/>
        </authorList>
    </citation>
    <scope>NUCLEOTIDE SEQUENCE [LARGE SCALE GENOMIC DNA]</scope>
    <source>
        <strain evidence="2">cv. UVA1</strain>
    </source>
</reference>
<dbReference type="EMBL" id="BKCP01005072">
    <property type="protein sequence ID" value="GER36165.1"/>
    <property type="molecule type" value="Genomic_DNA"/>
</dbReference>
<gene>
    <name evidence="1" type="ORF">STAS_12488</name>
</gene>
<sequence>MVDFGRLTIGSPPLSWNFTSLRLYLYSRASENLDDSSGHTFGTATSWKSSPFDSAPTPPSFLSLLPPPLRSHRLLSSHDHSKTLQTSIVVRDLRLGTDTNITVTLPKAKVIKSHFESLDRSNAQSPPWVWPLQLLLSDHTSMLRAPGRSSTTL</sequence>
<accession>A0A5A7PTM1</accession>
<keyword evidence="2" id="KW-1185">Reference proteome</keyword>
<protein>
    <submittedName>
        <fullName evidence="1">Syntaxin</fullName>
    </submittedName>
</protein>
<organism evidence="1 2">
    <name type="scientific">Striga asiatica</name>
    <name type="common">Asiatic witchweed</name>
    <name type="synonym">Buchnera asiatica</name>
    <dbReference type="NCBI Taxonomy" id="4170"/>
    <lineage>
        <taxon>Eukaryota</taxon>
        <taxon>Viridiplantae</taxon>
        <taxon>Streptophyta</taxon>
        <taxon>Embryophyta</taxon>
        <taxon>Tracheophyta</taxon>
        <taxon>Spermatophyta</taxon>
        <taxon>Magnoliopsida</taxon>
        <taxon>eudicotyledons</taxon>
        <taxon>Gunneridae</taxon>
        <taxon>Pentapetalae</taxon>
        <taxon>asterids</taxon>
        <taxon>lamiids</taxon>
        <taxon>Lamiales</taxon>
        <taxon>Orobanchaceae</taxon>
        <taxon>Buchnereae</taxon>
        <taxon>Striga</taxon>
    </lineage>
</organism>
<proteinExistence type="predicted"/>
<name>A0A5A7PTM1_STRAF</name>
<evidence type="ECO:0000313" key="2">
    <source>
        <dbReference type="Proteomes" id="UP000325081"/>
    </source>
</evidence>
<dbReference type="Proteomes" id="UP000325081">
    <property type="component" value="Unassembled WGS sequence"/>
</dbReference>